<evidence type="ECO:0000313" key="2">
    <source>
        <dbReference type="Proteomes" id="UP000252519"/>
    </source>
</evidence>
<dbReference type="AlphaFoldDB" id="A0A368H6A8"/>
<organism evidence="1 2">
    <name type="scientific">Ancylostoma caninum</name>
    <name type="common">Dog hookworm</name>
    <dbReference type="NCBI Taxonomy" id="29170"/>
    <lineage>
        <taxon>Eukaryota</taxon>
        <taxon>Metazoa</taxon>
        <taxon>Ecdysozoa</taxon>
        <taxon>Nematoda</taxon>
        <taxon>Chromadorea</taxon>
        <taxon>Rhabditida</taxon>
        <taxon>Rhabditina</taxon>
        <taxon>Rhabditomorpha</taxon>
        <taxon>Strongyloidea</taxon>
        <taxon>Ancylostomatidae</taxon>
        <taxon>Ancylostomatinae</taxon>
        <taxon>Ancylostoma</taxon>
    </lineage>
</organism>
<dbReference type="Proteomes" id="UP000252519">
    <property type="component" value="Unassembled WGS sequence"/>
</dbReference>
<protein>
    <submittedName>
        <fullName evidence="1">Uncharacterized protein</fullName>
    </submittedName>
</protein>
<gene>
    <name evidence="1" type="ORF">ANCCAN_03029</name>
</gene>
<evidence type="ECO:0000313" key="1">
    <source>
        <dbReference type="EMBL" id="RCN50830.1"/>
    </source>
</evidence>
<dbReference type="OrthoDB" id="5864777at2759"/>
<sequence>MAYCSTSCPSGPDHLSPAKNVLGCKPRTVLGLMNPCPEDHVGQCEVKMEAMYNRRNCARRRFEVGGFCICEGLSQIEEHLDDWIRVNQLLDVFDLPLFHSRTDIDDEDAKDLPTLPRSSCLRQAPDRLNVDPTKKTYL</sequence>
<comment type="caution">
    <text evidence="1">The sequence shown here is derived from an EMBL/GenBank/DDBJ whole genome shotgun (WGS) entry which is preliminary data.</text>
</comment>
<dbReference type="EMBL" id="JOJR01000019">
    <property type="protein sequence ID" value="RCN50830.1"/>
    <property type="molecule type" value="Genomic_DNA"/>
</dbReference>
<proteinExistence type="predicted"/>
<name>A0A368H6A8_ANCCA</name>
<keyword evidence="2" id="KW-1185">Reference proteome</keyword>
<accession>A0A368H6A8</accession>
<reference evidence="1 2" key="1">
    <citation type="submission" date="2014-10" db="EMBL/GenBank/DDBJ databases">
        <title>Draft genome of the hookworm Ancylostoma caninum.</title>
        <authorList>
            <person name="Mitreva M."/>
        </authorList>
    </citation>
    <scope>NUCLEOTIDE SEQUENCE [LARGE SCALE GENOMIC DNA]</scope>
    <source>
        <strain evidence="1 2">Baltimore</strain>
    </source>
</reference>